<evidence type="ECO:0000313" key="2">
    <source>
        <dbReference type="EMBL" id="OGL83075.1"/>
    </source>
</evidence>
<feature type="transmembrane region" description="Helical" evidence="1">
    <location>
        <begin position="80"/>
        <end position="101"/>
    </location>
</feature>
<reference evidence="2 3" key="1">
    <citation type="journal article" date="2016" name="Nat. Commun.">
        <title>Thousands of microbial genomes shed light on interconnected biogeochemical processes in an aquifer system.</title>
        <authorList>
            <person name="Anantharaman K."/>
            <person name="Brown C.T."/>
            <person name="Hug L.A."/>
            <person name="Sharon I."/>
            <person name="Castelle C.J."/>
            <person name="Probst A.J."/>
            <person name="Thomas B.C."/>
            <person name="Singh A."/>
            <person name="Wilkins M.J."/>
            <person name="Karaoz U."/>
            <person name="Brodie E.L."/>
            <person name="Williams K.H."/>
            <person name="Hubbard S.S."/>
            <person name="Banfield J.F."/>
        </authorList>
    </citation>
    <scope>NUCLEOTIDE SEQUENCE [LARGE SCALE GENOMIC DNA]</scope>
</reference>
<dbReference type="AlphaFoldDB" id="A0A1F7UXT0"/>
<name>A0A1F7UXT0_9BACT</name>
<evidence type="ECO:0000256" key="1">
    <source>
        <dbReference type="SAM" id="Phobius"/>
    </source>
</evidence>
<evidence type="ECO:0000313" key="3">
    <source>
        <dbReference type="Proteomes" id="UP000176846"/>
    </source>
</evidence>
<dbReference type="Proteomes" id="UP000176846">
    <property type="component" value="Unassembled WGS sequence"/>
</dbReference>
<organism evidence="2 3">
    <name type="scientific">Candidatus Uhrbacteria bacterium RIFCSPLOWO2_01_FULL_47_25</name>
    <dbReference type="NCBI Taxonomy" id="1802402"/>
    <lineage>
        <taxon>Bacteria</taxon>
        <taxon>Candidatus Uhriibacteriota</taxon>
    </lineage>
</organism>
<dbReference type="EMBL" id="MGEK01000003">
    <property type="protein sequence ID" value="OGL83075.1"/>
    <property type="molecule type" value="Genomic_DNA"/>
</dbReference>
<keyword evidence="1" id="KW-0812">Transmembrane</keyword>
<sequence>MKKTWIILRVVGLAVCLFFFISSVKEIRSVAPEINKTQAEVDQAWKNLEHAAPALAEEYNHAVKRQREDTETYSSHDLRAYLLAFPLALLLTSLLWQFVVLPIRARRRSQQPAVVSPPS</sequence>
<keyword evidence="1" id="KW-0472">Membrane</keyword>
<comment type="caution">
    <text evidence="2">The sequence shown here is derived from an EMBL/GenBank/DDBJ whole genome shotgun (WGS) entry which is preliminary data.</text>
</comment>
<proteinExistence type="predicted"/>
<keyword evidence="1" id="KW-1133">Transmembrane helix</keyword>
<accession>A0A1F7UXT0</accession>
<gene>
    <name evidence="2" type="ORF">A2936_05165</name>
</gene>
<protein>
    <submittedName>
        <fullName evidence="2">Uncharacterized protein</fullName>
    </submittedName>
</protein>